<dbReference type="Gene3D" id="2.60.40.4300">
    <property type="match status" value="3"/>
</dbReference>
<evidence type="ECO:0000256" key="4">
    <source>
        <dbReference type="ARBA" id="ARBA00023088"/>
    </source>
</evidence>
<evidence type="ECO:0000256" key="5">
    <source>
        <dbReference type="SAM" id="MobiDB-lite"/>
    </source>
</evidence>
<dbReference type="Gene3D" id="3.10.430.110">
    <property type="match status" value="3"/>
</dbReference>
<accession>C7XUG4</accession>
<organism evidence="7 8">
    <name type="scientific">Limosilactobacillus coleohominis 101-4-CHN</name>
    <dbReference type="NCBI Taxonomy" id="575594"/>
    <lineage>
        <taxon>Bacteria</taxon>
        <taxon>Bacillati</taxon>
        <taxon>Bacillota</taxon>
        <taxon>Bacilli</taxon>
        <taxon>Lactobacillales</taxon>
        <taxon>Lactobacillaceae</taxon>
        <taxon>Limosilactobacillus</taxon>
    </lineage>
</organism>
<evidence type="ECO:0000313" key="8">
    <source>
        <dbReference type="Proteomes" id="UP000003987"/>
    </source>
</evidence>
<name>C7XUG4_9LACO</name>
<feature type="region of interest" description="Disordered" evidence="5">
    <location>
        <begin position="613"/>
        <end position="643"/>
    </location>
</feature>
<dbReference type="NCBIfam" id="TIGR01167">
    <property type="entry name" value="LPXTG_anchor"/>
    <property type="match status" value="1"/>
</dbReference>
<evidence type="ECO:0000313" key="7">
    <source>
        <dbReference type="EMBL" id="EEU30925.1"/>
    </source>
</evidence>
<evidence type="ECO:0000259" key="6">
    <source>
        <dbReference type="PROSITE" id="PS50847"/>
    </source>
</evidence>
<keyword evidence="1" id="KW-0134">Cell wall</keyword>
<evidence type="ECO:0000256" key="1">
    <source>
        <dbReference type="ARBA" id="ARBA00022512"/>
    </source>
</evidence>
<feature type="compositionally biased region" description="Polar residues" evidence="5">
    <location>
        <begin position="942"/>
        <end position="957"/>
    </location>
</feature>
<proteinExistence type="predicted"/>
<dbReference type="STRING" id="575594.HMPREF0501_00330"/>
<keyword evidence="8" id="KW-1185">Reference proteome</keyword>
<feature type="compositionally biased region" description="Polar residues" evidence="5">
    <location>
        <begin position="803"/>
        <end position="813"/>
    </location>
</feature>
<dbReference type="PROSITE" id="PS50847">
    <property type="entry name" value="GRAM_POS_ANCHORING"/>
    <property type="match status" value="1"/>
</dbReference>
<sequence length="1002" mass="107604">AVKLTVPTGYQLTSGNLPTTVTIPDNDQTVTINVKKDQQKVTIQVTGNSSIYYGDSSWQQLLKDKSVPTGFHVTITAADGTTEPVQLTDGDLEVQGTPGNVGSYKVVLTAQGLQDIKDQLGTDDFTYPDLTAVTSSATLDIQKATKEVILNGGGYKPYDGTNDLSAFQTQFGLADNNTNKVTVYKSDGTPVTLTLQKDDVVLTNGEKPINVGSYPVKLSEDFINKVKVADGNNGNNYNWKFGTVADYQIYADDGVAKLSGQNAKVYNGQATTTAEVNKDGKITVHVTAPVTIQGDEPGESTTVKTLDYGNYTLQDGDYTWNTTDGKAPTDGGVYTIALNKDAIVAHLQDYLNQKAGVGQDNQPNVTINADGLSGQATFTINTTNTYKFVDTDNKNQLIKSDVKTGLKDQSEDITLQIPENYELVSGALPTKATFGPTNQTITINLKHKHSITTTPVTVTRKVTITEPGQKPQSQSQTVTFQKTTDTDLVTKHQTETYDHDTQKLTSVTVPTVPGYTASQTSVPELTVKPTDHPADVNVTYTPNQQTGNIIYVDQDNNGQRVGTTPLTGKTDESVTITPQAPTGYQIVAGQGTPKTEKATANGIPDVTVKVEHKTVTVQPTDPKTPSDKLPDNPSKNYPSGVAKDDLNKTIKRTIIVKKPDGSTIDASQEVHLTRTATVDEVTGKVTQYGDWTTSSFDKYTTPTVPGYTPTQAEVPSVATVDVNYVDPKIEISYTPNEQNGKISYVDNGKEIGITPLTGKTDETITITPNIPAGYKLVPGQNIPKTEKATPNGIPTVTIQVEHQTTTVQPTDPKTPNDKLPDNPGKNYPTGVDYNDLHKTIKRTITVIKPDGSKIDASQTIILTRSATIDEVTGTVIGYSDWTTGHFAAYDAPKISGYVASLAEVPAIDVTSDFSDPDIVITYTALPASSTGDRINREAITNGKLNDQLPTQSEANDQSEAKHQAELPQTGNTNADQLATLGLLSAGLTSLFGLASLRKKKHN</sequence>
<feature type="region of interest" description="Disordered" evidence="5">
    <location>
        <begin position="803"/>
        <end position="832"/>
    </location>
</feature>
<dbReference type="EMBL" id="GG698802">
    <property type="protein sequence ID" value="EEU30925.1"/>
    <property type="molecule type" value="Genomic_DNA"/>
</dbReference>
<reference evidence="7 8" key="1">
    <citation type="submission" date="2009-06" db="EMBL/GenBank/DDBJ databases">
        <title>The Genome Sequence of Lactobacillus coleohominis strain 101-4-CHN.</title>
        <authorList>
            <consortium name="The Broad Institute Genome Sequencing Platform"/>
            <person name="Ward D."/>
            <person name="Young S.K."/>
            <person name="Zeng Q."/>
            <person name="Koehrsen M."/>
            <person name="Alvarado L."/>
            <person name="Berlin A."/>
            <person name="Borenstein D."/>
            <person name="Chen Z."/>
            <person name="Engels R."/>
            <person name="Freedman E."/>
            <person name="Gellesch M."/>
            <person name="Goldberg J."/>
            <person name="Griggs A."/>
            <person name="Gujja S."/>
            <person name="Heiman D."/>
            <person name="Hepburn T."/>
            <person name="Howarth C."/>
            <person name="Jen D."/>
            <person name="Larson L."/>
            <person name="Lewis B."/>
            <person name="Mehta T."/>
            <person name="Park D."/>
            <person name="Pearson M."/>
            <person name="Roberts A."/>
            <person name="Saif S."/>
            <person name="Shea T."/>
            <person name="Shenoy N."/>
            <person name="Sisk P."/>
            <person name="Stolte C."/>
            <person name="Sykes S."/>
            <person name="Walk T."/>
            <person name="White J."/>
            <person name="Yandava C."/>
            <person name="Liu Y."/>
            <person name="Xu Q."/>
            <person name="Lander E."/>
            <person name="Nusbaum C."/>
            <person name="Galagan J."/>
            <person name="Birren B."/>
        </authorList>
    </citation>
    <scope>NUCLEOTIDE SEQUENCE [LARGE SCALE GENOMIC DNA]</scope>
    <source>
        <strain evidence="7 8">101-4-CHN</strain>
    </source>
</reference>
<keyword evidence="2" id="KW-0964">Secreted</keyword>
<dbReference type="Pfam" id="PF17883">
    <property type="entry name" value="MBG"/>
    <property type="match status" value="3"/>
</dbReference>
<dbReference type="HOGENOM" id="CLU_299489_0_0_9"/>
<dbReference type="InterPro" id="IPR041495">
    <property type="entry name" value="Mub_B2"/>
</dbReference>
<dbReference type="AlphaFoldDB" id="C7XUG4"/>
<feature type="non-terminal residue" evidence="7">
    <location>
        <position position="1"/>
    </location>
</feature>
<dbReference type="Gene3D" id="3.10.20.320">
    <property type="entry name" value="Putative peptidoglycan bound protein (lpxtg motif)"/>
    <property type="match status" value="3"/>
</dbReference>
<keyword evidence="3" id="KW-0732">Signal</keyword>
<evidence type="ECO:0000256" key="3">
    <source>
        <dbReference type="ARBA" id="ARBA00022729"/>
    </source>
</evidence>
<feature type="domain" description="Gram-positive cocci surface proteins LPxTG" evidence="6">
    <location>
        <begin position="966"/>
        <end position="1002"/>
    </location>
</feature>
<dbReference type="Pfam" id="PF17966">
    <property type="entry name" value="Muc_B2"/>
    <property type="match status" value="3"/>
</dbReference>
<dbReference type="Proteomes" id="UP000003987">
    <property type="component" value="Unassembled WGS sequence"/>
</dbReference>
<feature type="region of interest" description="Disordered" evidence="5">
    <location>
        <begin position="941"/>
        <end position="968"/>
    </location>
</feature>
<keyword evidence="4" id="KW-0572">Peptidoglycan-anchor</keyword>
<evidence type="ECO:0000256" key="2">
    <source>
        <dbReference type="ARBA" id="ARBA00022525"/>
    </source>
</evidence>
<protein>
    <submittedName>
        <fullName evidence="7">LPXTG-motif cell wall anchor domain protein</fullName>
    </submittedName>
</protein>
<gene>
    <name evidence="7" type="ORF">HMPREF0501_00330</name>
</gene>
<dbReference type="InterPro" id="IPR041277">
    <property type="entry name" value="MBG_Lactobacillales"/>
</dbReference>
<dbReference type="eggNOG" id="COG3266">
    <property type="taxonomic scope" value="Bacteria"/>
</dbReference>
<dbReference type="InterPro" id="IPR019931">
    <property type="entry name" value="LPXTG_anchor"/>
</dbReference>